<keyword evidence="3" id="KW-0946">Virion</keyword>
<protein>
    <submittedName>
        <fullName evidence="4">Capsid protein</fullName>
    </submittedName>
</protein>
<dbReference type="GO" id="GO:0005198">
    <property type="term" value="F:structural molecule activity"/>
    <property type="evidence" value="ECO:0007669"/>
    <property type="project" value="InterPro"/>
</dbReference>
<dbReference type="OrthoDB" id="7560at10239"/>
<reference evidence="4 5" key="1">
    <citation type="journal article" date="2003" name="Virology">
        <title>A novel porcine gammaherpesvirus.</title>
        <authorList>
            <person name="Chmielewicz B."/>
            <person name="Goltz M."/>
            <person name="Franz T."/>
            <person name="Bauer C."/>
            <person name="Brema S."/>
            <person name="Ellerbrok H."/>
            <person name="Beckmann S."/>
            <person name="Rziha H.J."/>
            <person name="Lahrmann K.H."/>
            <person name="Romero C."/>
            <person name="Ehlers B."/>
        </authorList>
    </citation>
    <scope>NUCLEOTIDE SEQUENCE [LARGE SCALE GENOMIC DNA]</scope>
    <source>
        <strain evidence="4">568</strain>
    </source>
</reference>
<dbReference type="EMBL" id="AY170317">
    <property type="protein sequence ID" value="AAO12368.1"/>
    <property type="molecule type" value="Genomic_DNA"/>
</dbReference>
<evidence type="ECO:0000313" key="4">
    <source>
        <dbReference type="EMBL" id="AAO12368.1"/>
    </source>
</evidence>
<dbReference type="Pfam" id="PF01802">
    <property type="entry name" value="Herpes_V23"/>
    <property type="match status" value="1"/>
</dbReference>
<evidence type="ECO:0000256" key="2">
    <source>
        <dbReference type="ARBA" id="ARBA00022562"/>
    </source>
</evidence>
<evidence type="ECO:0000256" key="1">
    <source>
        <dbReference type="ARBA" id="ARBA00022561"/>
    </source>
</evidence>
<keyword evidence="1" id="KW-0167">Capsid protein</keyword>
<organism evidence="4 5">
    <name type="scientific">Suid gammaherpesvirus 4</name>
    <dbReference type="NCBI Taxonomy" id="1960250"/>
    <lineage>
        <taxon>Viruses</taxon>
        <taxon>Duplodnaviria</taxon>
        <taxon>Heunggongvirae</taxon>
        <taxon>Peploviricota</taxon>
        <taxon>Herviviricetes</taxon>
        <taxon>Herpesvirales</taxon>
        <taxon>Orthoherpesviridae</taxon>
        <taxon>Gammaherpesvirinae</taxon>
        <taxon>Macavirus</taxon>
        <taxon>Macavirus suidgamma4</taxon>
    </lineage>
</organism>
<dbReference type="GO" id="GO:0019028">
    <property type="term" value="C:viral capsid"/>
    <property type="evidence" value="ECO:0007669"/>
    <property type="project" value="UniProtKB-KW"/>
</dbReference>
<proteinExistence type="inferred from homology"/>
<keyword evidence="5" id="KW-1185">Reference proteome</keyword>
<dbReference type="Proteomes" id="UP000242182">
    <property type="component" value="Segment"/>
</dbReference>
<sequence length="304" mass="34366">MFVNNKITVTLTSRLYADEIAKLQEMIGAVIPIEASHGFQNIQSLGLFAVAGCDSSLDYVLMFNYLSKCTLAILDEVNADSLILTKIQNDKAYQIKNVYQPFFQWCSNIQLCVIPPMFDKCLNSIELESNNYTLVFPTVVPVDVAHDALQKLLLFNIYSRVLAHEPNPALMREVITYCNYVTYLGSHYQLNLENNDTVSSLHLLDNLAMYLSIMTVLLPRGCGRLLTSLVRHGEHELLGLFRRLVPDEMNVENLDRVSIYEDLTKLGMLMTYLQTLASIFNLGPRLQVSSYISESLLATCWVSS</sequence>
<evidence type="ECO:0000256" key="3">
    <source>
        <dbReference type="ARBA" id="ARBA00022844"/>
    </source>
</evidence>
<accession>Q8B3W6</accession>
<dbReference type="HAMAP" id="MF_04019">
    <property type="entry name" value="HSV_TRX2"/>
    <property type="match status" value="1"/>
</dbReference>
<name>Q8B3W6_9GAMA</name>
<evidence type="ECO:0000313" key="5">
    <source>
        <dbReference type="Proteomes" id="UP000242182"/>
    </source>
</evidence>
<dbReference type="InterPro" id="IPR002690">
    <property type="entry name" value="Herpes_capsid_2"/>
</dbReference>
<keyword evidence="2" id="KW-1048">Host nucleus</keyword>